<organism evidence="1 2">
    <name type="scientific">Abeliophyllum distichum</name>
    <dbReference type="NCBI Taxonomy" id="126358"/>
    <lineage>
        <taxon>Eukaryota</taxon>
        <taxon>Viridiplantae</taxon>
        <taxon>Streptophyta</taxon>
        <taxon>Embryophyta</taxon>
        <taxon>Tracheophyta</taxon>
        <taxon>Spermatophyta</taxon>
        <taxon>Magnoliopsida</taxon>
        <taxon>eudicotyledons</taxon>
        <taxon>Gunneridae</taxon>
        <taxon>Pentapetalae</taxon>
        <taxon>asterids</taxon>
        <taxon>lamiids</taxon>
        <taxon>Lamiales</taxon>
        <taxon>Oleaceae</taxon>
        <taxon>Forsythieae</taxon>
        <taxon>Abeliophyllum</taxon>
    </lineage>
</organism>
<reference evidence="2" key="1">
    <citation type="submission" date="2024-07" db="EMBL/GenBank/DDBJ databases">
        <title>Two chromosome-level genome assemblies of Korean endemic species Abeliophyllum distichum and Forsythia ovata (Oleaceae).</title>
        <authorList>
            <person name="Jang H."/>
        </authorList>
    </citation>
    <scope>NUCLEOTIDE SEQUENCE [LARGE SCALE GENOMIC DNA]</scope>
</reference>
<sequence>MVENTEVVDKRIKVPSAYLSSPYTAGMKKRTFIDRSKIDLFQKVDPSKETELFKWYSKLGTGVAYQLGSVRNIDVKECFNDVLTDDKWILDEHVDMAMYLLQQRAAMYSKSFRNRRVIIDSAFKNMLDVAQLMKDSCPYNFTCPDYLFDYVHGKSQPNGQLWEVVHICTFWYVRIHTGCGGGLTFLNVQYMFMTPTRVALHKVSLRSF</sequence>
<evidence type="ECO:0000313" key="2">
    <source>
        <dbReference type="Proteomes" id="UP001604336"/>
    </source>
</evidence>
<gene>
    <name evidence="1" type="ORF">Adt_41474</name>
</gene>
<proteinExistence type="predicted"/>
<accession>A0ABD1PQG3</accession>
<dbReference type="AlphaFoldDB" id="A0ABD1PQG3"/>
<protein>
    <recommendedName>
        <fullName evidence="3">PiggyBac transposable element-derived protein domain-containing protein</fullName>
    </recommendedName>
</protein>
<evidence type="ECO:0008006" key="3">
    <source>
        <dbReference type="Google" id="ProtNLM"/>
    </source>
</evidence>
<keyword evidence="2" id="KW-1185">Reference proteome</keyword>
<name>A0ABD1PQG3_9LAMI</name>
<dbReference type="EMBL" id="JBFOLK010000013">
    <property type="protein sequence ID" value="KAL2465623.1"/>
    <property type="molecule type" value="Genomic_DNA"/>
</dbReference>
<comment type="caution">
    <text evidence="1">The sequence shown here is derived from an EMBL/GenBank/DDBJ whole genome shotgun (WGS) entry which is preliminary data.</text>
</comment>
<evidence type="ECO:0000313" key="1">
    <source>
        <dbReference type="EMBL" id="KAL2465623.1"/>
    </source>
</evidence>
<dbReference type="Proteomes" id="UP001604336">
    <property type="component" value="Unassembled WGS sequence"/>
</dbReference>